<proteinExistence type="predicted"/>
<dbReference type="Proteomes" id="UP000278031">
    <property type="component" value="Unassembled WGS sequence"/>
</dbReference>
<gene>
    <name evidence="2" type="ORF">DRO04_00190</name>
</gene>
<comment type="caution">
    <text evidence="2">The sequence shown here is derived from an EMBL/GenBank/DDBJ whole genome shotgun (WGS) entry which is preliminary data.</text>
</comment>
<keyword evidence="1" id="KW-0175">Coiled coil</keyword>
<dbReference type="EMBL" id="QMWP01000003">
    <property type="protein sequence ID" value="RLG71239.1"/>
    <property type="molecule type" value="Genomic_DNA"/>
</dbReference>
<sequence>MQPISASLAKIAKECEEAGASQFEILKILKELEKEQDLNLDRLRSKATEILRRINPKAAQVYESFTRMKVFTSEEKIKPFDMGNIVKSLLKETRLQRSLAQKIGTEVEEKLKDLKIEFLNTPLIRELANVKLLEYGKEKVHFEYCRHGMPVYDIKEKLQKEQFLNFEILKEYHLYSFLPKRVVEEYFGRSIFIEGVEFFSNNFFSYNINIVEDNFEELILATLEKLNSIADHATYCGISNVNLSIAHALQSEKNVEEKIKFYISLLKQFISAAKKNIVLNISLNPTRQPFTDLKSSFISRITNLLFKLLPEEFKTALIIDRLSQLKEIKYKPNYILLSRKEEFYGYLPSERPILASFALRLENNADANLERAELLNKALQLKKEALQSREYLQEFDFECFDSYVQILGTKFLDDDIAERLNKNFKIINCIGDKALAHFSAMPEKRIYNLQKYISVTKKLPNKEFYCAKLI</sequence>
<evidence type="ECO:0000313" key="3">
    <source>
        <dbReference type="Proteomes" id="UP000278031"/>
    </source>
</evidence>
<accession>A0A497JJM4</accession>
<name>A0A497JJM4_9ARCH</name>
<evidence type="ECO:0000256" key="1">
    <source>
        <dbReference type="SAM" id="Coils"/>
    </source>
</evidence>
<protein>
    <recommendedName>
        <fullName evidence="4">ATP-cone domain-containing protein</fullName>
    </recommendedName>
</protein>
<dbReference type="AlphaFoldDB" id="A0A497JJM4"/>
<organism evidence="2 3">
    <name type="scientific">Candidatus Iainarchaeum sp</name>
    <dbReference type="NCBI Taxonomy" id="3101447"/>
    <lineage>
        <taxon>Archaea</taxon>
        <taxon>Candidatus Iainarchaeota</taxon>
        <taxon>Candidatus Iainarchaeia</taxon>
        <taxon>Candidatus Iainarchaeales</taxon>
        <taxon>Candidatus Iainarchaeaceae</taxon>
        <taxon>Candidatus Iainarchaeum</taxon>
    </lineage>
</organism>
<feature type="coiled-coil region" evidence="1">
    <location>
        <begin position="362"/>
        <end position="389"/>
    </location>
</feature>
<evidence type="ECO:0000313" key="2">
    <source>
        <dbReference type="EMBL" id="RLG71239.1"/>
    </source>
</evidence>
<evidence type="ECO:0008006" key="4">
    <source>
        <dbReference type="Google" id="ProtNLM"/>
    </source>
</evidence>
<reference evidence="2 3" key="1">
    <citation type="submission" date="2018-06" db="EMBL/GenBank/DDBJ databases">
        <title>Extensive metabolic versatility and redundancy in microbially diverse, dynamic hydrothermal sediments.</title>
        <authorList>
            <person name="Dombrowski N."/>
            <person name="Teske A."/>
            <person name="Baker B.J."/>
        </authorList>
    </citation>
    <scope>NUCLEOTIDE SEQUENCE [LARGE SCALE GENOMIC DNA]</scope>
    <source>
        <strain evidence="2">B51_G17</strain>
    </source>
</reference>